<reference evidence="5" key="1">
    <citation type="journal article" date="2020" name="mSystems">
        <title>Genome- and Community-Level Interaction Insights into Carbon Utilization and Element Cycling Functions of Hydrothermarchaeota in Hydrothermal Sediment.</title>
        <authorList>
            <person name="Zhou Z."/>
            <person name="Liu Y."/>
            <person name="Xu W."/>
            <person name="Pan J."/>
            <person name="Luo Z.H."/>
            <person name="Li M."/>
        </authorList>
    </citation>
    <scope>NUCLEOTIDE SEQUENCE [LARGE SCALE GENOMIC DNA]</scope>
    <source>
        <strain evidence="5">SpSt-897</strain>
    </source>
</reference>
<dbReference type="InterPro" id="IPR011991">
    <property type="entry name" value="ArsR-like_HTH"/>
</dbReference>
<dbReference type="PROSITE" id="PS50987">
    <property type="entry name" value="HTH_ARSR_2"/>
    <property type="match status" value="1"/>
</dbReference>
<dbReference type="GO" id="GO:0003700">
    <property type="term" value="F:DNA-binding transcription factor activity"/>
    <property type="evidence" value="ECO:0007669"/>
    <property type="project" value="InterPro"/>
</dbReference>
<organism evidence="5">
    <name type="scientific">Desulfobacca acetoxidans</name>
    <dbReference type="NCBI Taxonomy" id="60893"/>
    <lineage>
        <taxon>Bacteria</taxon>
        <taxon>Pseudomonadati</taxon>
        <taxon>Thermodesulfobacteriota</taxon>
        <taxon>Desulfobaccia</taxon>
        <taxon>Desulfobaccales</taxon>
        <taxon>Desulfobaccaceae</taxon>
        <taxon>Desulfobacca</taxon>
    </lineage>
</organism>
<dbReference type="InterPro" id="IPR036388">
    <property type="entry name" value="WH-like_DNA-bd_sf"/>
</dbReference>
<dbReference type="PANTHER" id="PTHR43132:SF2">
    <property type="entry name" value="ARSENICAL RESISTANCE OPERON REPRESSOR ARSR-RELATED"/>
    <property type="match status" value="1"/>
</dbReference>
<evidence type="ECO:0000259" key="4">
    <source>
        <dbReference type="PROSITE" id="PS50987"/>
    </source>
</evidence>
<evidence type="ECO:0000256" key="2">
    <source>
        <dbReference type="ARBA" id="ARBA00023125"/>
    </source>
</evidence>
<dbReference type="InterPro" id="IPR001845">
    <property type="entry name" value="HTH_ArsR_DNA-bd_dom"/>
</dbReference>
<comment type="caution">
    <text evidence="5">The sequence shown here is derived from an EMBL/GenBank/DDBJ whole genome shotgun (WGS) entry which is preliminary data.</text>
</comment>
<gene>
    <name evidence="5" type="ORF">ENW96_09295</name>
</gene>
<keyword evidence="1" id="KW-0805">Transcription regulation</keyword>
<dbReference type="Gene3D" id="1.10.10.10">
    <property type="entry name" value="Winged helix-like DNA-binding domain superfamily/Winged helix DNA-binding domain"/>
    <property type="match status" value="1"/>
</dbReference>
<keyword evidence="2" id="KW-0238">DNA-binding</keyword>
<dbReference type="InterPro" id="IPR018334">
    <property type="entry name" value="ArsR_HTH"/>
</dbReference>
<dbReference type="NCBIfam" id="NF033788">
    <property type="entry name" value="HTH_metalloreg"/>
    <property type="match status" value="1"/>
</dbReference>
<dbReference type="GO" id="GO:0003677">
    <property type="term" value="F:DNA binding"/>
    <property type="evidence" value="ECO:0007669"/>
    <property type="project" value="UniProtKB-KW"/>
</dbReference>
<evidence type="ECO:0000313" key="5">
    <source>
        <dbReference type="EMBL" id="HGF34564.1"/>
    </source>
</evidence>
<dbReference type="EMBL" id="DTMF01000227">
    <property type="protein sequence ID" value="HGF34564.1"/>
    <property type="molecule type" value="Genomic_DNA"/>
</dbReference>
<evidence type="ECO:0000256" key="1">
    <source>
        <dbReference type="ARBA" id="ARBA00023015"/>
    </source>
</evidence>
<dbReference type="SMART" id="SM00418">
    <property type="entry name" value="HTH_ARSR"/>
    <property type="match status" value="1"/>
</dbReference>
<accession>A0A7C3YZ80</accession>
<dbReference type="CDD" id="cd00090">
    <property type="entry name" value="HTH_ARSR"/>
    <property type="match status" value="1"/>
</dbReference>
<dbReference type="PRINTS" id="PR00778">
    <property type="entry name" value="HTHARSR"/>
</dbReference>
<dbReference type="PANTHER" id="PTHR43132">
    <property type="entry name" value="ARSENICAL RESISTANCE OPERON REPRESSOR ARSR-RELATED"/>
    <property type="match status" value="1"/>
</dbReference>
<dbReference type="SUPFAM" id="SSF46785">
    <property type="entry name" value="Winged helix' DNA-binding domain"/>
    <property type="match status" value="1"/>
</dbReference>
<dbReference type="Pfam" id="PF01022">
    <property type="entry name" value="HTH_5"/>
    <property type="match status" value="1"/>
</dbReference>
<keyword evidence="3" id="KW-0804">Transcription</keyword>
<name>A0A7C3YZ80_9BACT</name>
<protein>
    <submittedName>
        <fullName evidence="5">ArsR family transcriptional regulator</fullName>
    </submittedName>
</protein>
<sequence>MKNEARLFKSLGDETRLRILWLLMQQEELCVCDIMEVLGITQSKASRHLRYLFHLGWVTDRRDGLWMNYRISVAPGSQQDRQLRLLGEFFQDHPEAQALKARLKDWMERKGKAAAPGPAMQCSCK</sequence>
<dbReference type="InterPro" id="IPR051011">
    <property type="entry name" value="Metal_resp_trans_reg"/>
</dbReference>
<evidence type="ECO:0000256" key="3">
    <source>
        <dbReference type="ARBA" id="ARBA00023163"/>
    </source>
</evidence>
<dbReference type="PROSITE" id="PS00846">
    <property type="entry name" value="HTH_ARSR_1"/>
    <property type="match status" value="1"/>
</dbReference>
<feature type="domain" description="HTH arsR-type" evidence="4">
    <location>
        <begin position="1"/>
        <end position="97"/>
    </location>
</feature>
<dbReference type="InterPro" id="IPR036390">
    <property type="entry name" value="WH_DNA-bd_sf"/>
</dbReference>
<proteinExistence type="predicted"/>
<dbReference type="AlphaFoldDB" id="A0A7C3YZ80"/>